<comment type="caution">
    <text evidence="1">The sequence shown here is derived from an EMBL/GenBank/DDBJ whole genome shotgun (WGS) entry which is preliminary data.</text>
</comment>
<dbReference type="Proteomes" id="UP000821845">
    <property type="component" value="Chromosome 1"/>
</dbReference>
<evidence type="ECO:0000313" key="1">
    <source>
        <dbReference type="EMBL" id="KAH6947397.1"/>
    </source>
</evidence>
<organism evidence="1 2">
    <name type="scientific">Hyalomma asiaticum</name>
    <name type="common">Tick</name>
    <dbReference type="NCBI Taxonomy" id="266040"/>
    <lineage>
        <taxon>Eukaryota</taxon>
        <taxon>Metazoa</taxon>
        <taxon>Ecdysozoa</taxon>
        <taxon>Arthropoda</taxon>
        <taxon>Chelicerata</taxon>
        <taxon>Arachnida</taxon>
        <taxon>Acari</taxon>
        <taxon>Parasitiformes</taxon>
        <taxon>Ixodida</taxon>
        <taxon>Ixodoidea</taxon>
        <taxon>Ixodidae</taxon>
        <taxon>Hyalomminae</taxon>
        <taxon>Hyalomma</taxon>
    </lineage>
</organism>
<protein>
    <submittedName>
        <fullName evidence="1">Uncharacterized protein</fullName>
    </submittedName>
</protein>
<reference evidence="1" key="1">
    <citation type="submission" date="2020-05" db="EMBL/GenBank/DDBJ databases">
        <title>Large-scale comparative analyses of tick genomes elucidate their genetic diversity and vector capacities.</title>
        <authorList>
            <person name="Jia N."/>
            <person name="Wang J."/>
            <person name="Shi W."/>
            <person name="Du L."/>
            <person name="Sun Y."/>
            <person name="Zhan W."/>
            <person name="Jiang J."/>
            <person name="Wang Q."/>
            <person name="Zhang B."/>
            <person name="Ji P."/>
            <person name="Sakyi L.B."/>
            <person name="Cui X."/>
            <person name="Yuan T."/>
            <person name="Jiang B."/>
            <person name="Yang W."/>
            <person name="Lam T.T.-Y."/>
            <person name="Chang Q."/>
            <person name="Ding S."/>
            <person name="Wang X."/>
            <person name="Zhu J."/>
            <person name="Ruan X."/>
            <person name="Zhao L."/>
            <person name="Wei J."/>
            <person name="Que T."/>
            <person name="Du C."/>
            <person name="Cheng J."/>
            <person name="Dai P."/>
            <person name="Han X."/>
            <person name="Huang E."/>
            <person name="Gao Y."/>
            <person name="Liu J."/>
            <person name="Shao H."/>
            <person name="Ye R."/>
            <person name="Li L."/>
            <person name="Wei W."/>
            <person name="Wang X."/>
            <person name="Wang C."/>
            <person name="Yang T."/>
            <person name="Huo Q."/>
            <person name="Li W."/>
            <person name="Guo W."/>
            <person name="Chen H."/>
            <person name="Zhou L."/>
            <person name="Ni X."/>
            <person name="Tian J."/>
            <person name="Zhou Y."/>
            <person name="Sheng Y."/>
            <person name="Liu T."/>
            <person name="Pan Y."/>
            <person name="Xia L."/>
            <person name="Li J."/>
            <person name="Zhao F."/>
            <person name="Cao W."/>
        </authorList>
    </citation>
    <scope>NUCLEOTIDE SEQUENCE</scope>
    <source>
        <strain evidence="1">Hyas-2018</strain>
    </source>
</reference>
<accession>A0ACB7TM45</accession>
<dbReference type="EMBL" id="CM023481">
    <property type="protein sequence ID" value="KAH6947397.1"/>
    <property type="molecule type" value="Genomic_DNA"/>
</dbReference>
<sequence>MCFCIDSSDFLENSLGSWRPEEHHFCRGVLVVVIIVWDNNRVNYLLSAPDPAMTKQEHVVQQALPCSCFTFQLLRDQSTTSLSAFRNTWPLLKYAGEM</sequence>
<keyword evidence="2" id="KW-1185">Reference proteome</keyword>
<name>A0ACB7TM45_HYAAI</name>
<evidence type="ECO:0000313" key="2">
    <source>
        <dbReference type="Proteomes" id="UP000821845"/>
    </source>
</evidence>
<proteinExistence type="predicted"/>
<gene>
    <name evidence="1" type="ORF">HPB50_018552</name>
</gene>